<reference evidence="13 14" key="1">
    <citation type="journal article" date="2017" name="Gigascience">
        <title>Draft genome of the honey bee ectoparasitic mite, Tropilaelaps mercedesae, is shaped by the parasitic life history.</title>
        <authorList>
            <person name="Dong X."/>
            <person name="Armstrong S.D."/>
            <person name="Xia D."/>
            <person name="Makepeace B.L."/>
            <person name="Darby A.C."/>
            <person name="Kadowaki T."/>
        </authorList>
    </citation>
    <scope>NUCLEOTIDE SEQUENCE [LARGE SCALE GENOMIC DNA]</scope>
    <source>
        <strain evidence="13">Wuxi-XJTLU</strain>
    </source>
</reference>
<gene>
    <name evidence="13" type="ORF">BIW11_10377</name>
</gene>
<accession>A0A1V9XGC4</accession>
<dbReference type="Pfam" id="PF13878">
    <property type="entry name" value="zf-C2H2_3"/>
    <property type="match status" value="1"/>
</dbReference>
<feature type="compositionally biased region" description="Acidic residues" evidence="10">
    <location>
        <begin position="200"/>
        <end position="212"/>
    </location>
</feature>
<evidence type="ECO:0000256" key="9">
    <source>
        <dbReference type="ARBA" id="ARBA00023315"/>
    </source>
</evidence>
<feature type="compositionally biased region" description="Basic and acidic residues" evidence="10">
    <location>
        <begin position="345"/>
        <end position="358"/>
    </location>
</feature>
<dbReference type="STRING" id="418985.A0A1V9XGC4"/>
<feature type="non-terminal residue" evidence="13">
    <location>
        <position position="1"/>
    </location>
</feature>
<evidence type="ECO:0000256" key="6">
    <source>
        <dbReference type="ARBA" id="ARBA00022833"/>
    </source>
</evidence>
<dbReference type="PANTHER" id="PTHR45884">
    <property type="entry name" value="N-ACETYLTRANSFERASE ECO"/>
    <property type="match status" value="1"/>
</dbReference>
<dbReference type="Pfam" id="PF13880">
    <property type="entry name" value="Acetyltransf_13"/>
    <property type="match status" value="1"/>
</dbReference>
<dbReference type="AlphaFoldDB" id="A0A1V9XGC4"/>
<feature type="region of interest" description="Disordered" evidence="10">
    <location>
        <begin position="1"/>
        <end position="245"/>
    </location>
</feature>
<name>A0A1V9XGC4_9ACAR</name>
<feature type="compositionally biased region" description="Low complexity" evidence="10">
    <location>
        <begin position="733"/>
        <end position="743"/>
    </location>
</feature>
<feature type="compositionally biased region" description="Polar residues" evidence="10">
    <location>
        <begin position="744"/>
        <end position="754"/>
    </location>
</feature>
<evidence type="ECO:0000313" key="14">
    <source>
        <dbReference type="Proteomes" id="UP000192247"/>
    </source>
</evidence>
<feature type="compositionally biased region" description="Basic and acidic residues" evidence="10">
    <location>
        <begin position="187"/>
        <end position="198"/>
    </location>
</feature>
<dbReference type="EMBL" id="MNPL01011758">
    <property type="protein sequence ID" value="OQR72443.1"/>
    <property type="molecule type" value="Genomic_DNA"/>
</dbReference>
<feature type="compositionally biased region" description="Basic residues" evidence="10">
    <location>
        <begin position="1"/>
        <end position="10"/>
    </location>
</feature>
<keyword evidence="4" id="KW-0479">Metal-binding</keyword>
<dbReference type="GO" id="GO:0061733">
    <property type="term" value="F:protein-lysine-acetyltransferase activity"/>
    <property type="evidence" value="ECO:0007669"/>
    <property type="project" value="TreeGrafter"/>
</dbReference>
<dbReference type="GO" id="GO:0007064">
    <property type="term" value="P:mitotic sister chromatid cohesion"/>
    <property type="evidence" value="ECO:0007669"/>
    <property type="project" value="TreeGrafter"/>
</dbReference>
<keyword evidence="5" id="KW-0863">Zinc-finger</keyword>
<dbReference type="GO" id="GO:0008270">
    <property type="term" value="F:zinc ion binding"/>
    <property type="evidence" value="ECO:0007669"/>
    <property type="project" value="UniProtKB-KW"/>
</dbReference>
<evidence type="ECO:0000256" key="8">
    <source>
        <dbReference type="ARBA" id="ARBA00023306"/>
    </source>
</evidence>
<evidence type="ECO:0000256" key="2">
    <source>
        <dbReference type="ARBA" id="ARBA00005816"/>
    </source>
</evidence>
<dbReference type="InterPro" id="IPR028009">
    <property type="entry name" value="ESCO_Acetyltransf_dom"/>
</dbReference>
<keyword evidence="8" id="KW-0131">Cell cycle</keyword>
<keyword evidence="6" id="KW-0862">Zinc</keyword>
<dbReference type="OrthoDB" id="428854at2759"/>
<feature type="compositionally biased region" description="Basic and acidic residues" evidence="10">
    <location>
        <begin position="132"/>
        <end position="142"/>
    </location>
</feature>
<comment type="subcellular location">
    <subcellularLocation>
        <location evidence="1">Nucleus</location>
    </subcellularLocation>
</comment>
<dbReference type="PANTHER" id="PTHR45884:SF2">
    <property type="entry name" value="N-ACETYLTRANSFERASE ECO"/>
    <property type="match status" value="1"/>
</dbReference>
<evidence type="ECO:0000256" key="3">
    <source>
        <dbReference type="ARBA" id="ARBA00022679"/>
    </source>
</evidence>
<evidence type="ECO:0000256" key="1">
    <source>
        <dbReference type="ARBA" id="ARBA00004123"/>
    </source>
</evidence>
<dbReference type="GO" id="GO:0005634">
    <property type="term" value="C:nucleus"/>
    <property type="evidence" value="ECO:0007669"/>
    <property type="project" value="UniProtKB-SubCell"/>
</dbReference>
<keyword evidence="7" id="KW-0539">Nucleus</keyword>
<keyword evidence="9" id="KW-0012">Acyltransferase</keyword>
<sequence>IASSKKRGRLKERNTASPSKDTRHPPAGHVSSREDHTRQALANRENQRRVNKAFNKEKAHSPPNRNSPDEEVAPQKRRNRRQKTAAARDEAGVEVSEVADTAQQRSDGRNQSLQGSRTVQPRGRTRRKGKKRVVDEGSHFQEKALANGRSDTLIEDVDQEQHPDSESAVKQAKISLPGLLQSPAGVRDPRASKQHSDIDPYPEEELPPEETTEPPAKRQQTTKKQPRSRRNQGGQAKAILTGQSQRPVEKNFPCIVIDSDSEEKPIEADTRKVGSEGCSVVLLNPLDVVTNKTAQSRDEIHAEGPINGSTMVTASKRLDDSIVATQQSTSGVLPSERGQEALGADQRERPALAGKVRETNTAVETSEKAEKTDPTLTVSSGTRPKAFYGNNVTAGRLSPSVIRERLQALSFTGRPSFVPTPDRDRLQAKSRKVKKRVGIVARKFITKKAPPSKTAKHSRGCCRSSAREPNDLQSVPATIITLRSSPRKLGARNRFFKHHHPIGNLKIYFQGGVIKVAPHSSPAPTRGLIDFDFKDNNISHLAEEGGKCDNFGLKSVDDLERSGGDGGAGVVLEQRARLRKRKAPAVEGKKAKRRRPSMWRYDEKRSPVKRIPAGLTLDQYEDDQVRERFGFANVWVRLERLPETKPSRRPRADSVRKRLSMLSRSVDDLVAGLPLPVIKLERCDAKAKVASSQANVLSGLGRPTGEPTSIDVEPVTSPLLGSAPASPCPSPLPAASAGSLHLSTQQATSTSTPKPSAHLAPPPSSVRQSPVVGPPPPPAPRPRKKYNPADDAFGFDRIDTPPKYRVRRMVESLFVVKSPEKRPKELTPKLQKNSQPTLDALLRRNMLNAVSTPATEDVLKVPSPLYRKLNPQLTSTPFDSAETKGKKPANFYGTSSSSFGAPTPVQQRNVDGFSGFRRLLDRLGKRQMQIDAGQVRFGATACTRCGMVFSQGEADDERQHEKFHRQILSAVRFKGWNNGNVLDIVPELGTVYLVRPQDVKYVRDKVAEVMKLANRFIGFDWEYINIDPVNHPDRRYAIFATNSGTLASIVVTEPWKKAIRTVPGEELLVENNATVDVRYSVMFVWTFPPYRRRGLASRLLFHLRVQLAGPGNEPLTFDEIAFSDPTPDLHKFVRALTESETYLVAV</sequence>
<organism evidence="13 14">
    <name type="scientific">Tropilaelaps mercedesae</name>
    <dbReference type="NCBI Taxonomy" id="418985"/>
    <lineage>
        <taxon>Eukaryota</taxon>
        <taxon>Metazoa</taxon>
        <taxon>Ecdysozoa</taxon>
        <taxon>Arthropoda</taxon>
        <taxon>Chelicerata</taxon>
        <taxon>Arachnida</taxon>
        <taxon>Acari</taxon>
        <taxon>Parasitiformes</taxon>
        <taxon>Mesostigmata</taxon>
        <taxon>Gamasina</taxon>
        <taxon>Dermanyssoidea</taxon>
        <taxon>Laelapidae</taxon>
        <taxon>Tropilaelaps</taxon>
    </lineage>
</organism>
<evidence type="ECO:0000256" key="5">
    <source>
        <dbReference type="ARBA" id="ARBA00022771"/>
    </source>
</evidence>
<dbReference type="GO" id="GO:0000785">
    <property type="term" value="C:chromatin"/>
    <property type="evidence" value="ECO:0007669"/>
    <property type="project" value="TreeGrafter"/>
</dbReference>
<feature type="region of interest" description="Disordered" evidence="10">
    <location>
        <begin position="448"/>
        <end position="469"/>
    </location>
</feature>
<evidence type="ECO:0000256" key="10">
    <source>
        <dbReference type="SAM" id="MobiDB-lite"/>
    </source>
</evidence>
<dbReference type="Proteomes" id="UP000192247">
    <property type="component" value="Unassembled WGS sequence"/>
</dbReference>
<evidence type="ECO:0000256" key="7">
    <source>
        <dbReference type="ARBA" id="ARBA00023242"/>
    </source>
</evidence>
<evidence type="ECO:0000259" key="11">
    <source>
        <dbReference type="Pfam" id="PF13878"/>
    </source>
</evidence>
<feature type="region of interest" description="Disordered" evidence="10">
    <location>
        <begin position="691"/>
        <end position="799"/>
    </location>
</feature>
<evidence type="ECO:0000313" key="13">
    <source>
        <dbReference type="EMBL" id="OQR72443.1"/>
    </source>
</evidence>
<evidence type="ECO:0000259" key="12">
    <source>
        <dbReference type="Pfam" id="PF13880"/>
    </source>
</evidence>
<evidence type="ECO:0000256" key="4">
    <source>
        <dbReference type="ARBA" id="ARBA00022723"/>
    </source>
</evidence>
<keyword evidence="3 13" id="KW-0808">Transferase</keyword>
<comment type="similarity">
    <text evidence="2">Belongs to the acetyltransferase family. ECO subfamily.</text>
</comment>
<feature type="domain" description="N-acetyltransferase ESCO zinc-finger" evidence="11">
    <location>
        <begin position="927"/>
        <end position="966"/>
    </location>
</feature>
<dbReference type="InParanoid" id="A0A1V9XGC4"/>
<keyword evidence="14" id="KW-1185">Reference proteome</keyword>
<feature type="domain" description="N-acetyltransferase ESCO acetyl-transferase" evidence="12">
    <location>
        <begin position="1079"/>
        <end position="1144"/>
    </location>
</feature>
<comment type="caution">
    <text evidence="13">The sequence shown here is derived from an EMBL/GenBank/DDBJ whole genome shotgun (WGS) entry which is preliminary data.</text>
</comment>
<dbReference type="InterPro" id="IPR028005">
    <property type="entry name" value="AcTrfase_ESCO_Znf_dom"/>
</dbReference>
<feature type="compositionally biased region" description="Polar residues" evidence="10">
    <location>
        <begin position="101"/>
        <end position="119"/>
    </location>
</feature>
<proteinExistence type="inferred from homology"/>
<feature type="compositionally biased region" description="Basic residues" evidence="10">
    <location>
        <begin position="220"/>
        <end position="230"/>
    </location>
</feature>
<protein>
    <submittedName>
        <fullName evidence="13">N-acetyltransferase ESCO1-like</fullName>
    </submittedName>
</protein>
<feature type="region of interest" description="Disordered" evidence="10">
    <location>
        <begin position="326"/>
        <end position="382"/>
    </location>
</feature>